<evidence type="ECO:0000313" key="1">
    <source>
        <dbReference type="EMBL" id="RII40900.1"/>
    </source>
</evidence>
<protein>
    <submittedName>
        <fullName evidence="1">Uncharacterized protein</fullName>
    </submittedName>
</protein>
<name>A0A399J6W4_9MICC</name>
<keyword evidence="2" id="KW-1185">Reference proteome</keyword>
<accession>A0A399J6W4</accession>
<dbReference type="AlphaFoldDB" id="A0A399J6W4"/>
<gene>
    <name evidence="1" type="ORF">DWB68_15440</name>
</gene>
<reference evidence="1 2" key="1">
    <citation type="submission" date="2018-07" db="EMBL/GenBank/DDBJ databases">
        <title>Arthrobacter sp. nov., isolated from raw cow's milk with high bacterial count.</title>
        <authorList>
            <person name="Hahne J."/>
            <person name="Isele D."/>
            <person name="Lipski A."/>
        </authorList>
    </citation>
    <scope>NUCLEOTIDE SEQUENCE [LARGE SCALE GENOMIC DNA]</scope>
    <source>
        <strain evidence="1 2">JZ R-35</strain>
    </source>
</reference>
<dbReference type="Proteomes" id="UP000265419">
    <property type="component" value="Unassembled WGS sequence"/>
</dbReference>
<sequence>MHALALDEDVFEQARVGGAQPAERAVDHELRRGGGVRLGDAVVRVVVLIVLKEEGRPGVGDRVGGDGASHARRTGRPGSALDVLPTVVVVSVA</sequence>
<dbReference type="EMBL" id="QQXK01000049">
    <property type="protein sequence ID" value="RII40900.1"/>
    <property type="molecule type" value="Genomic_DNA"/>
</dbReference>
<evidence type="ECO:0000313" key="2">
    <source>
        <dbReference type="Proteomes" id="UP000265419"/>
    </source>
</evidence>
<organism evidence="1 2">
    <name type="scientific">Galactobacter valiniphilus</name>
    <dbReference type="NCBI Taxonomy" id="2676122"/>
    <lineage>
        <taxon>Bacteria</taxon>
        <taxon>Bacillati</taxon>
        <taxon>Actinomycetota</taxon>
        <taxon>Actinomycetes</taxon>
        <taxon>Micrococcales</taxon>
        <taxon>Micrococcaceae</taxon>
        <taxon>Galactobacter</taxon>
    </lineage>
</organism>
<comment type="caution">
    <text evidence="1">The sequence shown here is derived from an EMBL/GenBank/DDBJ whole genome shotgun (WGS) entry which is preliminary data.</text>
</comment>
<dbReference type="RefSeq" id="WP_119426010.1">
    <property type="nucleotide sequence ID" value="NZ_QQXK01000049.1"/>
</dbReference>
<proteinExistence type="predicted"/>